<accession>A0A6J6Z4U0</accession>
<evidence type="ECO:0000313" key="1">
    <source>
        <dbReference type="EMBL" id="CAB4816479.1"/>
    </source>
</evidence>
<reference evidence="1" key="1">
    <citation type="submission" date="2020-05" db="EMBL/GenBank/DDBJ databases">
        <authorList>
            <person name="Chiriac C."/>
            <person name="Salcher M."/>
            <person name="Ghai R."/>
            <person name="Kavagutti S V."/>
        </authorList>
    </citation>
    <scope>NUCLEOTIDE SEQUENCE</scope>
</reference>
<protein>
    <submittedName>
        <fullName evidence="1">Unannotated protein</fullName>
    </submittedName>
</protein>
<sequence length="128" mass="13323">MHLDDGVPLEFGHREQHAVAQDASVVDDDIEATETVDRLLHHRLSALEAADVAGVGDGFTSSSDDLVGDVLRGASVAAHTIAAGAEIVDDHLGAMMRQEEGVFAANATACAGDDAHTAFTHTVLSHEV</sequence>
<proteinExistence type="predicted"/>
<dbReference type="AlphaFoldDB" id="A0A6J6Z4U0"/>
<dbReference type="EMBL" id="CAFAAV010000070">
    <property type="protein sequence ID" value="CAB4816479.1"/>
    <property type="molecule type" value="Genomic_DNA"/>
</dbReference>
<organism evidence="1">
    <name type="scientific">freshwater metagenome</name>
    <dbReference type="NCBI Taxonomy" id="449393"/>
    <lineage>
        <taxon>unclassified sequences</taxon>
        <taxon>metagenomes</taxon>
        <taxon>ecological metagenomes</taxon>
    </lineage>
</organism>
<gene>
    <name evidence="1" type="ORF">UFOPK3099_01107</name>
</gene>
<name>A0A6J6Z4U0_9ZZZZ</name>